<dbReference type="Proteomes" id="UP000518681">
    <property type="component" value="Unassembled WGS sequence"/>
</dbReference>
<dbReference type="FunFam" id="3.40.190.290:FF:000001">
    <property type="entry name" value="Transcriptional regulator, LysR family"/>
    <property type="match status" value="1"/>
</dbReference>
<dbReference type="RefSeq" id="WP_183801262.1">
    <property type="nucleotide sequence ID" value="NZ_JACIIK010000009.1"/>
</dbReference>
<dbReference type="PANTHER" id="PTHR30537:SF5">
    <property type="entry name" value="HTH-TYPE TRANSCRIPTIONAL ACTIVATOR TTDR-RELATED"/>
    <property type="match status" value="1"/>
</dbReference>
<feature type="domain" description="HTH lysR-type" evidence="5">
    <location>
        <begin position="1"/>
        <end position="59"/>
    </location>
</feature>
<proteinExistence type="inferred from homology"/>
<gene>
    <name evidence="6" type="ORF">GGD69_005443</name>
</gene>
<dbReference type="PANTHER" id="PTHR30537">
    <property type="entry name" value="HTH-TYPE TRANSCRIPTIONAL REGULATOR"/>
    <property type="match status" value="1"/>
</dbReference>
<keyword evidence="2" id="KW-0805">Transcription regulation</keyword>
<dbReference type="AlphaFoldDB" id="A0AAW3V0T2"/>
<dbReference type="Pfam" id="PF00126">
    <property type="entry name" value="HTH_1"/>
    <property type="match status" value="1"/>
</dbReference>
<dbReference type="InterPro" id="IPR005119">
    <property type="entry name" value="LysR_subst-bd"/>
</dbReference>
<sequence length="327" mass="35773">MDRFDSMTAFAKVVECGTFSGAARRLHIAPPVITRRVQDLEFHLGVRLFNRTTRRICLTEVGQMFYERCVRILAELEETENAASLQQAELRGVLRVNASLSFGMLHLAPAIAHFTARYPEVSVELTLTDRVVDLIEEGFDLAVRAEPLPDSSLVARRLAPCRSVVCAAPSYLTGRGVPRSPADLTAHNCLTLSTSLNSAEWVFTDAERHAQRVRVAGNLRANSSGALVAAAIEGQGLILEQTCTVGEELKAGRLVAVLTDYGLPEAAIHAAFPHRLLLSGKVRTFVDFLAARFGHDPDWDDWRRGMSPQPAAEAPCDCVAIDEAQPD</sequence>
<dbReference type="InterPro" id="IPR000847">
    <property type="entry name" value="LysR_HTH_N"/>
</dbReference>
<evidence type="ECO:0000313" key="6">
    <source>
        <dbReference type="EMBL" id="MBB6204549.1"/>
    </source>
</evidence>
<accession>A0AAW3V0T2</accession>
<dbReference type="PROSITE" id="PS50931">
    <property type="entry name" value="HTH_LYSR"/>
    <property type="match status" value="1"/>
</dbReference>
<dbReference type="SUPFAM" id="SSF53850">
    <property type="entry name" value="Periplasmic binding protein-like II"/>
    <property type="match status" value="1"/>
</dbReference>
<dbReference type="FunFam" id="1.10.10.10:FF:000001">
    <property type="entry name" value="LysR family transcriptional regulator"/>
    <property type="match status" value="1"/>
</dbReference>
<name>A0AAW3V0T2_9BURK</name>
<dbReference type="EMBL" id="JACIIK010000009">
    <property type="protein sequence ID" value="MBB6204549.1"/>
    <property type="molecule type" value="Genomic_DNA"/>
</dbReference>
<dbReference type="InterPro" id="IPR036390">
    <property type="entry name" value="WH_DNA-bd_sf"/>
</dbReference>
<dbReference type="PRINTS" id="PR00039">
    <property type="entry name" value="HTHLYSR"/>
</dbReference>
<evidence type="ECO:0000259" key="5">
    <source>
        <dbReference type="PROSITE" id="PS50931"/>
    </source>
</evidence>
<dbReference type="Pfam" id="PF03466">
    <property type="entry name" value="LysR_substrate"/>
    <property type="match status" value="1"/>
</dbReference>
<comment type="caution">
    <text evidence="6">The sequence shown here is derived from an EMBL/GenBank/DDBJ whole genome shotgun (WGS) entry which is preliminary data.</text>
</comment>
<dbReference type="GO" id="GO:0006351">
    <property type="term" value="P:DNA-templated transcription"/>
    <property type="evidence" value="ECO:0007669"/>
    <property type="project" value="TreeGrafter"/>
</dbReference>
<dbReference type="GO" id="GO:0003700">
    <property type="term" value="F:DNA-binding transcription factor activity"/>
    <property type="evidence" value="ECO:0007669"/>
    <property type="project" value="InterPro"/>
</dbReference>
<organism evidence="6 7">
    <name type="scientific">Paraburkholderia fungorum</name>
    <dbReference type="NCBI Taxonomy" id="134537"/>
    <lineage>
        <taxon>Bacteria</taxon>
        <taxon>Pseudomonadati</taxon>
        <taxon>Pseudomonadota</taxon>
        <taxon>Betaproteobacteria</taxon>
        <taxon>Burkholderiales</taxon>
        <taxon>Burkholderiaceae</taxon>
        <taxon>Paraburkholderia</taxon>
    </lineage>
</organism>
<evidence type="ECO:0000313" key="7">
    <source>
        <dbReference type="Proteomes" id="UP000518681"/>
    </source>
</evidence>
<evidence type="ECO:0000256" key="3">
    <source>
        <dbReference type="ARBA" id="ARBA00023125"/>
    </source>
</evidence>
<dbReference type="InterPro" id="IPR036388">
    <property type="entry name" value="WH-like_DNA-bd_sf"/>
</dbReference>
<dbReference type="Gene3D" id="1.10.10.10">
    <property type="entry name" value="Winged helix-like DNA-binding domain superfamily/Winged helix DNA-binding domain"/>
    <property type="match status" value="1"/>
</dbReference>
<dbReference type="SUPFAM" id="SSF46785">
    <property type="entry name" value="Winged helix' DNA-binding domain"/>
    <property type="match status" value="1"/>
</dbReference>
<evidence type="ECO:0000256" key="4">
    <source>
        <dbReference type="ARBA" id="ARBA00023163"/>
    </source>
</evidence>
<dbReference type="Gene3D" id="3.40.190.290">
    <property type="match status" value="1"/>
</dbReference>
<evidence type="ECO:0000256" key="1">
    <source>
        <dbReference type="ARBA" id="ARBA00009437"/>
    </source>
</evidence>
<evidence type="ECO:0000256" key="2">
    <source>
        <dbReference type="ARBA" id="ARBA00023015"/>
    </source>
</evidence>
<protein>
    <submittedName>
        <fullName evidence="6">DNA-binding transcriptional LysR family regulator</fullName>
    </submittedName>
</protein>
<keyword evidence="4" id="KW-0804">Transcription</keyword>
<reference evidence="6 7" key="1">
    <citation type="submission" date="2020-08" db="EMBL/GenBank/DDBJ databases">
        <title>Genomic Encyclopedia of Type Strains, Phase IV (KMG-V): Genome sequencing to study the core and pangenomes of soil and plant-associated prokaryotes.</title>
        <authorList>
            <person name="Whitman W."/>
        </authorList>
    </citation>
    <scope>NUCLEOTIDE SEQUENCE [LARGE SCALE GENOMIC DNA]</scope>
    <source>
        <strain evidence="6 7">SEMIA 4013</strain>
    </source>
</reference>
<dbReference type="GO" id="GO:0043565">
    <property type="term" value="F:sequence-specific DNA binding"/>
    <property type="evidence" value="ECO:0007669"/>
    <property type="project" value="TreeGrafter"/>
</dbReference>
<dbReference type="CDD" id="cd08422">
    <property type="entry name" value="PBP2_CrgA_like"/>
    <property type="match status" value="1"/>
</dbReference>
<dbReference type="InterPro" id="IPR058163">
    <property type="entry name" value="LysR-type_TF_proteobact-type"/>
</dbReference>
<keyword evidence="3 6" id="KW-0238">DNA-binding</keyword>
<comment type="similarity">
    <text evidence="1">Belongs to the LysR transcriptional regulatory family.</text>
</comment>